<reference evidence="1 2" key="1">
    <citation type="submission" date="2018-11" db="EMBL/GenBank/DDBJ databases">
        <title>Species Designations Belie Phenotypic and Genotypic Heterogeneity in Oral Streptococci.</title>
        <authorList>
            <person name="Velsko I."/>
        </authorList>
    </citation>
    <scope>NUCLEOTIDE SEQUENCE [LARGE SCALE GENOMIC DNA]</scope>
    <source>
        <strain evidence="1 2">BCC42</strain>
    </source>
</reference>
<dbReference type="Proteomes" id="UP000273998">
    <property type="component" value="Unassembled WGS sequence"/>
</dbReference>
<dbReference type="EMBL" id="RJNF01000041">
    <property type="protein sequence ID" value="RSI53660.1"/>
    <property type="molecule type" value="Genomic_DNA"/>
</dbReference>
<name>A0AAX1Y8Q2_STRSL</name>
<comment type="caution">
    <text evidence="1">The sequence shown here is derived from an EMBL/GenBank/DDBJ whole genome shotgun (WGS) entry which is preliminary data.</text>
</comment>
<proteinExistence type="predicted"/>
<evidence type="ECO:0000313" key="2">
    <source>
        <dbReference type="Proteomes" id="UP000273998"/>
    </source>
</evidence>
<evidence type="ECO:0000313" key="1">
    <source>
        <dbReference type="EMBL" id="RSI53660.1"/>
    </source>
</evidence>
<accession>A0AAX1Y8Q2</accession>
<gene>
    <name evidence="1" type="ORF">D8867_10240</name>
</gene>
<organism evidence="1 2">
    <name type="scientific">Streptococcus salivarius</name>
    <dbReference type="NCBI Taxonomy" id="1304"/>
    <lineage>
        <taxon>Bacteria</taxon>
        <taxon>Bacillati</taxon>
        <taxon>Bacillota</taxon>
        <taxon>Bacilli</taxon>
        <taxon>Lactobacillales</taxon>
        <taxon>Streptococcaceae</taxon>
        <taxon>Streptococcus</taxon>
    </lineage>
</organism>
<dbReference type="AlphaFoldDB" id="A0AAX1Y8Q2"/>
<protein>
    <submittedName>
        <fullName evidence="1">Uncharacterized protein</fullName>
    </submittedName>
</protein>
<sequence>MEIDRYCNSCLGYYSYDIDETDNYEKCRWCGSEDTEEA</sequence>